<name>A0A1H6A655_9BACT</name>
<keyword evidence="3" id="KW-1185">Reference proteome</keyword>
<dbReference type="Gene3D" id="3.30.1330.40">
    <property type="entry name" value="RutC-like"/>
    <property type="match status" value="1"/>
</dbReference>
<dbReference type="PROSITE" id="PS01094">
    <property type="entry name" value="UPF0076"/>
    <property type="match status" value="1"/>
</dbReference>
<dbReference type="NCBIfam" id="TIGR00004">
    <property type="entry name" value="Rid family detoxifying hydrolase"/>
    <property type="match status" value="1"/>
</dbReference>
<dbReference type="PANTHER" id="PTHR11803">
    <property type="entry name" value="2-IMINOBUTANOATE/2-IMINOPROPANOATE DEAMINASE RIDA"/>
    <property type="match status" value="1"/>
</dbReference>
<dbReference type="InterPro" id="IPR019897">
    <property type="entry name" value="RidA_CS"/>
</dbReference>
<dbReference type="Pfam" id="PF01042">
    <property type="entry name" value="Ribonuc_L-PSP"/>
    <property type="match status" value="1"/>
</dbReference>
<evidence type="ECO:0000256" key="1">
    <source>
        <dbReference type="ARBA" id="ARBA00010552"/>
    </source>
</evidence>
<dbReference type="RefSeq" id="WP_103933831.1">
    <property type="nucleotide sequence ID" value="NZ_FNVA01000005.1"/>
</dbReference>
<gene>
    <name evidence="2" type="ORF">SAMN05421819_2954</name>
</gene>
<sequence length="129" mass="13228">MSKTVISSSGAPAAIGPYSQAVRVGEMIFTSGQVALDPATGAIVEGGIEAQTERVVANLSAVLAAAGLDLSHVIKTTVFLKDMGDFAAMNAIYAKAFAPEGVVPPARSTVEVARLPKDALVEIECIAQK</sequence>
<dbReference type="GO" id="GO:0019239">
    <property type="term" value="F:deaminase activity"/>
    <property type="evidence" value="ECO:0007669"/>
    <property type="project" value="TreeGrafter"/>
</dbReference>
<dbReference type="Proteomes" id="UP000236728">
    <property type="component" value="Unassembled WGS sequence"/>
</dbReference>
<dbReference type="CDD" id="cd00448">
    <property type="entry name" value="YjgF_YER057c_UK114_family"/>
    <property type="match status" value="1"/>
</dbReference>
<dbReference type="EMBL" id="FNVA01000005">
    <property type="protein sequence ID" value="SEG44223.1"/>
    <property type="molecule type" value="Genomic_DNA"/>
</dbReference>
<comment type="similarity">
    <text evidence="1">Belongs to the RutC family.</text>
</comment>
<proteinExistence type="inferred from homology"/>
<evidence type="ECO:0000313" key="3">
    <source>
        <dbReference type="Proteomes" id="UP000236728"/>
    </source>
</evidence>
<dbReference type="GO" id="GO:0005829">
    <property type="term" value="C:cytosol"/>
    <property type="evidence" value="ECO:0007669"/>
    <property type="project" value="TreeGrafter"/>
</dbReference>
<dbReference type="InterPro" id="IPR035959">
    <property type="entry name" value="RutC-like_sf"/>
</dbReference>
<dbReference type="SUPFAM" id="SSF55298">
    <property type="entry name" value="YjgF-like"/>
    <property type="match status" value="1"/>
</dbReference>
<organism evidence="2 3">
    <name type="scientific">Bryocella elongata</name>
    <dbReference type="NCBI Taxonomy" id="863522"/>
    <lineage>
        <taxon>Bacteria</taxon>
        <taxon>Pseudomonadati</taxon>
        <taxon>Acidobacteriota</taxon>
        <taxon>Terriglobia</taxon>
        <taxon>Terriglobales</taxon>
        <taxon>Acidobacteriaceae</taxon>
        <taxon>Bryocella</taxon>
    </lineage>
</organism>
<dbReference type="PANTHER" id="PTHR11803:SF39">
    <property type="entry name" value="2-IMINOBUTANOATE_2-IMINOPROPANOATE DEAMINASE"/>
    <property type="match status" value="1"/>
</dbReference>
<protein>
    <submittedName>
        <fullName evidence="2">Endoribonuclease L-PSP</fullName>
    </submittedName>
</protein>
<dbReference type="FunFam" id="3.30.1330.40:FF:000001">
    <property type="entry name" value="L-PSP family endoribonuclease"/>
    <property type="match status" value="1"/>
</dbReference>
<dbReference type="AlphaFoldDB" id="A0A1H6A655"/>
<accession>A0A1H6A655</accession>
<evidence type="ECO:0000313" key="2">
    <source>
        <dbReference type="EMBL" id="SEG44223.1"/>
    </source>
</evidence>
<reference evidence="2 3" key="1">
    <citation type="submission" date="2016-10" db="EMBL/GenBank/DDBJ databases">
        <authorList>
            <person name="de Groot N.N."/>
        </authorList>
    </citation>
    <scope>NUCLEOTIDE SEQUENCE [LARGE SCALE GENOMIC DNA]</scope>
    <source>
        <strain evidence="2 3">DSM 22489</strain>
    </source>
</reference>
<dbReference type="InterPro" id="IPR006056">
    <property type="entry name" value="RidA"/>
</dbReference>
<dbReference type="OrthoDB" id="9803101at2"/>
<dbReference type="InterPro" id="IPR006175">
    <property type="entry name" value="YjgF/YER057c/UK114"/>
</dbReference>